<name>A0A1V6LWX4_9BACT</name>
<evidence type="ECO:0000256" key="1">
    <source>
        <dbReference type="SAM" id="Phobius"/>
    </source>
</evidence>
<reference evidence="2 3" key="1">
    <citation type="journal article" date="2016" name="Genome Announc.">
        <title>Draft Genome Sequence of the Anaerobic Ammonium-Oxidizing Bacterium 'Candidatus Brocadia sp. 40'.</title>
        <authorList>
            <person name="Ali M."/>
            <person name="Haroon M.F."/>
            <person name="Narita Y."/>
            <person name="Zhang L."/>
            <person name="Rangel Shaw D."/>
            <person name="Okabe S."/>
            <person name="Saikaly P.E."/>
        </authorList>
    </citation>
    <scope>NUCLEOTIDE SEQUENCE [LARGE SCALE GENOMIC DNA]</scope>
    <source>
        <strain evidence="2 3">40</strain>
    </source>
</reference>
<accession>A0A1V6LWX4</accession>
<evidence type="ECO:0000313" key="2">
    <source>
        <dbReference type="EMBL" id="OQD44636.1"/>
    </source>
</evidence>
<keyword evidence="3" id="KW-1185">Reference proteome</keyword>
<comment type="caution">
    <text evidence="2">The sequence shown here is derived from an EMBL/GenBank/DDBJ whole genome shotgun (WGS) entry which is preliminary data.</text>
</comment>
<dbReference type="EMBL" id="MJUW02000122">
    <property type="protein sequence ID" value="OQD44636.1"/>
    <property type="molecule type" value="Genomic_DNA"/>
</dbReference>
<proteinExistence type="predicted"/>
<keyword evidence="1" id="KW-1133">Transmembrane helix</keyword>
<dbReference type="AlphaFoldDB" id="A0A1V6LWX4"/>
<dbReference type="Proteomes" id="UP000242219">
    <property type="component" value="Unassembled WGS sequence"/>
</dbReference>
<keyword evidence="1" id="KW-0812">Transmembrane</keyword>
<organism evidence="2 3">
    <name type="scientific">Candidatus Brocadia sapporoensis</name>
    <dbReference type="NCBI Taxonomy" id="392547"/>
    <lineage>
        <taxon>Bacteria</taxon>
        <taxon>Pseudomonadati</taxon>
        <taxon>Planctomycetota</taxon>
        <taxon>Candidatus Brocadiia</taxon>
        <taxon>Candidatus Brocadiales</taxon>
        <taxon>Candidatus Brocadiaceae</taxon>
        <taxon>Candidatus Brocadia</taxon>
    </lineage>
</organism>
<protein>
    <submittedName>
        <fullName evidence="2">Uncharacterized protein</fullName>
    </submittedName>
</protein>
<feature type="transmembrane region" description="Helical" evidence="1">
    <location>
        <begin position="38"/>
        <end position="60"/>
    </location>
</feature>
<keyword evidence="1" id="KW-0472">Membrane</keyword>
<feature type="transmembrane region" description="Helical" evidence="1">
    <location>
        <begin position="6"/>
        <end position="26"/>
    </location>
</feature>
<sequence>MWYEVLLFAEIIISYCILYYVQALVCRTRNKFTSPSCVISLLLVFVQALFTAFAGEIFFLNCNAMS</sequence>
<evidence type="ECO:0000313" key="3">
    <source>
        <dbReference type="Proteomes" id="UP000242219"/>
    </source>
</evidence>
<gene>
    <name evidence="2" type="ORF">BIY37_13080</name>
</gene>